<sequence>MVKTYVKVVFYGFVLSVIGVGIGSTFVPQLKPQKRDFTIKTSDKRYIETLPKSAAMKSINAAINSDEPFFGRKPTKD</sequence>
<proteinExistence type="predicted"/>
<evidence type="ECO:0000256" key="1">
    <source>
        <dbReference type="SAM" id="Phobius"/>
    </source>
</evidence>
<protein>
    <submittedName>
        <fullName evidence="2">Uncharacterized protein</fullName>
    </submittedName>
</protein>
<organism evidence="2">
    <name type="scientific">Oppiella nova</name>
    <dbReference type="NCBI Taxonomy" id="334625"/>
    <lineage>
        <taxon>Eukaryota</taxon>
        <taxon>Metazoa</taxon>
        <taxon>Ecdysozoa</taxon>
        <taxon>Arthropoda</taxon>
        <taxon>Chelicerata</taxon>
        <taxon>Arachnida</taxon>
        <taxon>Acari</taxon>
        <taxon>Acariformes</taxon>
        <taxon>Sarcoptiformes</taxon>
        <taxon>Oribatida</taxon>
        <taxon>Brachypylina</taxon>
        <taxon>Oppioidea</taxon>
        <taxon>Oppiidae</taxon>
        <taxon>Oppiella</taxon>
    </lineage>
</organism>
<accession>A0A7R9LJF5</accession>
<keyword evidence="1" id="KW-0472">Membrane</keyword>
<keyword evidence="1" id="KW-0812">Transmembrane</keyword>
<evidence type="ECO:0000313" key="2">
    <source>
        <dbReference type="EMBL" id="CAD7641550.1"/>
    </source>
</evidence>
<dbReference type="Proteomes" id="UP000728032">
    <property type="component" value="Unassembled WGS sequence"/>
</dbReference>
<dbReference type="EMBL" id="OC915694">
    <property type="protein sequence ID" value="CAD7641550.1"/>
    <property type="molecule type" value="Genomic_DNA"/>
</dbReference>
<name>A0A7R9LJF5_9ACAR</name>
<evidence type="ECO:0000313" key="3">
    <source>
        <dbReference type="Proteomes" id="UP000728032"/>
    </source>
</evidence>
<dbReference type="AlphaFoldDB" id="A0A7R9LJF5"/>
<feature type="transmembrane region" description="Helical" evidence="1">
    <location>
        <begin position="6"/>
        <end position="27"/>
    </location>
</feature>
<keyword evidence="3" id="KW-1185">Reference proteome</keyword>
<reference evidence="2" key="1">
    <citation type="submission" date="2020-11" db="EMBL/GenBank/DDBJ databases">
        <authorList>
            <person name="Tran Van P."/>
        </authorList>
    </citation>
    <scope>NUCLEOTIDE SEQUENCE</scope>
</reference>
<dbReference type="EMBL" id="CAJPVJ010000869">
    <property type="protein sequence ID" value="CAG2163582.1"/>
    <property type="molecule type" value="Genomic_DNA"/>
</dbReference>
<gene>
    <name evidence="2" type="ORF">ONB1V03_LOCUS3156</name>
</gene>
<keyword evidence="1" id="KW-1133">Transmembrane helix</keyword>